<keyword evidence="4" id="KW-0949">S-adenosyl-L-methionine</keyword>
<organism evidence="8 9">
    <name type="scientific">Nostocoides vanveenii</name>
    <dbReference type="NCBI Taxonomy" id="330835"/>
    <lineage>
        <taxon>Bacteria</taxon>
        <taxon>Bacillati</taxon>
        <taxon>Actinomycetota</taxon>
        <taxon>Actinomycetes</taxon>
        <taxon>Micrococcales</taxon>
        <taxon>Intrasporangiaceae</taxon>
        <taxon>Nostocoides</taxon>
    </lineage>
</organism>
<evidence type="ECO:0000256" key="3">
    <source>
        <dbReference type="ARBA" id="ARBA00022679"/>
    </source>
</evidence>
<evidence type="ECO:0000256" key="4">
    <source>
        <dbReference type="ARBA" id="ARBA00022691"/>
    </source>
</evidence>
<protein>
    <recommendedName>
        <fullName evidence="1">site-specific DNA-methyltransferase (adenine-specific)</fullName>
        <ecNumber evidence="1">2.1.1.72</ecNumber>
    </recommendedName>
</protein>
<comment type="caution">
    <text evidence="8">The sequence shown here is derived from an EMBL/GenBank/DDBJ whole genome shotgun (WGS) entry which is preliminary data.</text>
</comment>
<reference evidence="8 9" key="1">
    <citation type="journal article" date="2019" name="Int. J. Syst. Evol. Microbiol.">
        <title>The Global Catalogue of Microorganisms (GCM) 10K type strain sequencing project: providing services to taxonomists for standard genome sequencing and annotation.</title>
        <authorList>
            <consortium name="The Broad Institute Genomics Platform"/>
            <consortium name="The Broad Institute Genome Sequencing Center for Infectious Disease"/>
            <person name="Wu L."/>
            <person name="Ma J."/>
        </authorList>
    </citation>
    <scope>NUCLEOTIDE SEQUENCE [LARGE SCALE GENOMIC DNA]</scope>
    <source>
        <strain evidence="8 9">JCM 15591</strain>
    </source>
</reference>
<dbReference type="RefSeq" id="WP_344063697.1">
    <property type="nucleotide sequence ID" value="NZ_BAAAPN010000034.1"/>
</dbReference>
<feature type="signal peptide" evidence="7">
    <location>
        <begin position="1"/>
        <end position="19"/>
    </location>
</feature>
<sequence>MIKYLGSKRALAPALGALASASGSRTALDLFTGSTRVAQEFKRRGIHTTAADIATYSAVLAQCFIATDARTVDRTRLAEVLDHLNTLPGRPGYVTATFCEQARYFQPHNGARIDAIRDELAQHFVADPLLPILLTSLLLAADRVDSTAGMQQAYLKSWSRRSYNALELREPELLSGTGESVLGDAREVVEAMDPVDLAYLDPPYNQHRYFTNYHIWETLIRWDSPEHYGIACKRIDARDPASKSIFNRKREMPSAFTDLLRRTKAQALVVSYNDEAWISPEQMLTALHETGHDDVTVMEFDHERYVGARIGIYSPRGVKVGQVTRVRNVEYLYVAGLTDDQLAQARREYASGRSSVDTRRTGGALSTRGVETGGPATRP</sequence>
<evidence type="ECO:0000256" key="7">
    <source>
        <dbReference type="SAM" id="SignalP"/>
    </source>
</evidence>
<dbReference type="EC" id="2.1.1.72" evidence="1"/>
<accession>A0ABN2KGT1</accession>
<evidence type="ECO:0000313" key="8">
    <source>
        <dbReference type="EMBL" id="GAA1754274.1"/>
    </source>
</evidence>
<proteinExistence type="predicted"/>
<name>A0ABN2KGT1_9MICO</name>
<evidence type="ECO:0000256" key="6">
    <source>
        <dbReference type="SAM" id="MobiDB-lite"/>
    </source>
</evidence>
<feature type="region of interest" description="Disordered" evidence="6">
    <location>
        <begin position="348"/>
        <end position="379"/>
    </location>
</feature>
<evidence type="ECO:0000256" key="5">
    <source>
        <dbReference type="ARBA" id="ARBA00047942"/>
    </source>
</evidence>
<keyword evidence="2" id="KW-0489">Methyltransferase</keyword>
<keyword evidence="9" id="KW-1185">Reference proteome</keyword>
<comment type="catalytic activity">
    <reaction evidence="5">
        <text>a 2'-deoxyadenosine in DNA + S-adenosyl-L-methionine = an N(6)-methyl-2'-deoxyadenosine in DNA + S-adenosyl-L-homocysteine + H(+)</text>
        <dbReference type="Rhea" id="RHEA:15197"/>
        <dbReference type="Rhea" id="RHEA-COMP:12418"/>
        <dbReference type="Rhea" id="RHEA-COMP:12419"/>
        <dbReference type="ChEBI" id="CHEBI:15378"/>
        <dbReference type="ChEBI" id="CHEBI:57856"/>
        <dbReference type="ChEBI" id="CHEBI:59789"/>
        <dbReference type="ChEBI" id="CHEBI:90615"/>
        <dbReference type="ChEBI" id="CHEBI:90616"/>
        <dbReference type="EC" id="2.1.1.72"/>
    </reaction>
</comment>
<evidence type="ECO:0000256" key="1">
    <source>
        <dbReference type="ARBA" id="ARBA00011900"/>
    </source>
</evidence>
<dbReference type="Pfam" id="PF02086">
    <property type="entry name" value="MethyltransfD12"/>
    <property type="match status" value="1"/>
</dbReference>
<dbReference type="InterPro" id="IPR012327">
    <property type="entry name" value="MeTrfase_D12"/>
</dbReference>
<evidence type="ECO:0000313" key="9">
    <source>
        <dbReference type="Proteomes" id="UP001501475"/>
    </source>
</evidence>
<dbReference type="EMBL" id="BAAAPN010000034">
    <property type="protein sequence ID" value="GAA1754274.1"/>
    <property type="molecule type" value="Genomic_DNA"/>
</dbReference>
<keyword evidence="7" id="KW-0732">Signal</keyword>
<feature type="chain" id="PRO_5046574567" description="site-specific DNA-methyltransferase (adenine-specific)" evidence="7">
    <location>
        <begin position="20"/>
        <end position="379"/>
    </location>
</feature>
<gene>
    <name evidence="8" type="ORF">GCM10009810_12630</name>
</gene>
<dbReference type="SUPFAM" id="SSF53335">
    <property type="entry name" value="S-adenosyl-L-methionine-dependent methyltransferases"/>
    <property type="match status" value="1"/>
</dbReference>
<feature type="compositionally biased region" description="Basic and acidic residues" evidence="6">
    <location>
        <begin position="348"/>
        <end position="360"/>
    </location>
</feature>
<dbReference type="InterPro" id="IPR002052">
    <property type="entry name" value="DNA_methylase_N6_adenine_CS"/>
</dbReference>
<dbReference type="Proteomes" id="UP001501475">
    <property type="component" value="Unassembled WGS sequence"/>
</dbReference>
<dbReference type="PROSITE" id="PS00092">
    <property type="entry name" value="N6_MTASE"/>
    <property type="match status" value="1"/>
</dbReference>
<evidence type="ECO:0000256" key="2">
    <source>
        <dbReference type="ARBA" id="ARBA00022603"/>
    </source>
</evidence>
<keyword evidence="3" id="KW-0808">Transferase</keyword>
<dbReference type="InterPro" id="IPR029063">
    <property type="entry name" value="SAM-dependent_MTases_sf"/>
</dbReference>